<dbReference type="Gene3D" id="3.40.50.1970">
    <property type="match status" value="1"/>
</dbReference>
<dbReference type="Pfam" id="PF13685">
    <property type="entry name" value="Fe-ADH_2"/>
    <property type="match status" value="1"/>
</dbReference>
<evidence type="ECO:0008006" key="11">
    <source>
        <dbReference type="Google" id="ProtNLM"/>
    </source>
</evidence>
<evidence type="ECO:0000256" key="2">
    <source>
        <dbReference type="ARBA" id="ARBA00022516"/>
    </source>
</evidence>
<sequence>YKLSIPYFIVVTAPSMDGYASTISSLIVNDLKTTYKAVSPKAIIADINIIKNAPMEMITAGLGDILGKYTCLCDWELGRIINGEYYCETVVNIIRNSIQKCVSSIDGIKNRDNFAIKNFMEGLVLSGIAMSFVGNSRPAAGSEHHLSHFWEMMFLLKGKKAILHGTKVGIATLIITKLYELLVTKTVNFNNAIDKVNSFNQKEWVKCIEKTYKTAAPGIIALEEKAQKNSIEKYNKRIQIIKSKWNDIIRIIKKIVPNVREIESY</sequence>
<protein>
    <recommendedName>
        <fullName evidence="11">Alcohol dehydrogenase iron-type/glycerol dehydrogenase GldA domain-containing protein</fullName>
    </recommendedName>
</protein>
<dbReference type="AlphaFoldDB" id="X1UFT7"/>
<dbReference type="GO" id="GO:0046872">
    <property type="term" value="F:metal ion binding"/>
    <property type="evidence" value="ECO:0007669"/>
    <property type="project" value="UniProtKB-KW"/>
</dbReference>
<evidence type="ECO:0000256" key="4">
    <source>
        <dbReference type="ARBA" id="ARBA00022857"/>
    </source>
</evidence>
<dbReference type="Gene3D" id="1.20.1090.10">
    <property type="entry name" value="Dehydroquinate synthase-like - alpha domain"/>
    <property type="match status" value="1"/>
</dbReference>
<dbReference type="PANTHER" id="PTHR43616">
    <property type="entry name" value="GLYCEROL DEHYDROGENASE"/>
    <property type="match status" value="1"/>
</dbReference>
<organism evidence="10">
    <name type="scientific">marine sediment metagenome</name>
    <dbReference type="NCBI Taxonomy" id="412755"/>
    <lineage>
        <taxon>unclassified sequences</taxon>
        <taxon>metagenomes</taxon>
        <taxon>ecological metagenomes</taxon>
    </lineage>
</organism>
<feature type="non-terminal residue" evidence="10">
    <location>
        <position position="265"/>
    </location>
</feature>
<dbReference type="InterPro" id="IPR016205">
    <property type="entry name" value="Glycerol_DH"/>
</dbReference>
<name>X1UFT7_9ZZZZ</name>
<dbReference type="InterPro" id="IPR032837">
    <property type="entry name" value="G1PDH"/>
</dbReference>
<dbReference type="SUPFAM" id="SSF56796">
    <property type="entry name" value="Dehydroquinate synthase-like"/>
    <property type="match status" value="1"/>
</dbReference>
<gene>
    <name evidence="10" type="ORF">S12H4_39247</name>
</gene>
<dbReference type="PANTHER" id="PTHR43616:SF5">
    <property type="entry name" value="GLYCEROL DEHYDROGENASE 1"/>
    <property type="match status" value="1"/>
</dbReference>
<dbReference type="GO" id="GO:0008654">
    <property type="term" value="P:phospholipid biosynthetic process"/>
    <property type="evidence" value="ECO:0007669"/>
    <property type="project" value="UniProtKB-KW"/>
</dbReference>
<evidence type="ECO:0000256" key="7">
    <source>
        <dbReference type="ARBA" id="ARBA00023098"/>
    </source>
</evidence>
<evidence type="ECO:0000256" key="1">
    <source>
        <dbReference type="ARBA" id="ARBA00022490"/>
    </source>
</evidence>
<keyword evidence="5" id="KW-0560">Oxidoreductase</keyword>
<keyword evidence="6" id="KW-0520">NAD</keyword>
<evidence type="ECO:0000256" key="5">
    <source>
        <dbReference type="ARBA" id="ARBA00023002"/>
    </source>
</evidence>
<evidence type="ECO:0000313" key="10">
    <source>
        <dbReference type="EMBL" id="GAI98735.1"/>
    </source>
</evidence>
<keyword evidence="4" id="KW-0521">NADP</keyword>
<evidence type="ECO:0000256" key="9">
    <source>
        <dbReference type="ARBA" id="ARBA00023264"/>
    </source>
</evidence>
<keyword evidence="7" id="KW-0443">Lipid metabolism</keyword>
<keyword evidence="3" id="KW-0479">Metal-binding</keyword>
<proteinExistence type="predicted"/>
<keyword evidence="1" id="KW-0963">Cytoplasm</keyword>
<keyword evidence="2" id="KW-0444">Lipid biosynthesis</keyword>
<evidence type="ECO:0000256" key="3">
    <source>
        <dbReference type="ARBA" id="ARBA00022723"/>
    </source>
</evidence>
<feature type="non-terminal residue" evidence="10">
    <location>
        <position position="1"/>
    </location>
</feature>
<dbReference type="EMBL" id="BARW01023699">
    <property type="protein sequence ID" value="GAI98735.1"/>
    <property type="molecule type" value="Genomic_DNA"/>
</dbReference>
<reference evidence="10" key="1">
    <citation type="journal article" date="2014" name="Front. Microbiol.">
        <title>High frequency of phylogenetically diverse reductive dehalogenase-homologous genes in deep subseafloor sedimentary metagenomes.</title>
        <authorList>
            <person name="Kawai M."/>
            <person name="Futagami T."/>
            <person name="Toyoda A."/>
            <person name="Takaki Y."/>
            <person name="Nishi S."/>
            <person name="Hori S."/>
            <person name="Arai W."/>
            <person name="Tsubouchi T."/>
            <person name="Morono Y."/>
            <person name="Uchiyama I."/>
            <person name="Ito T."/>
            <person name="Fujiyama A."/>
            <person name="Inagaki F."/>
            <person name="Takami H."/>
        </authorList>
    </citation>
    <scope>NUCLEOTIDE SEQUENCE</scope>
    <source>
        <strain evidence="10">Expedition CK06-06</strain>
    </source>
</reference>
<evidence type="ECO:0000256" key="8">
    <source>
        <dbReference type="ARBA" id="ARBA00023209"/>
    </source>
</evidence>
<evidence type="ECO:0000256" key="6">
    <source>
        <dbReference type="ARBA" id="ARBA00023027"/>
    </source>
</evidence>
<keyword evidence="9" id="KW-1208">Phospholipid metabolism</keyword>
<comment type="caution">
    <text evidence="10">The sequence shown here is derived from an EMBL/GenBank/DDBJ whole genome shotgun (WGS) entry which is preliminary data.</text>
</comment>
<dbReference type="GO" id="GO:0016614">
    <property type="term" value="F:oxidoreductase activity, acting on CH-OH group of donors"/>
    <property type="evidence" value="ECO:0007669"/>
    <property type="project" value="InterPro"/>
</dbReference>
<keyword evidence="8" id="KW-0594">Phospholipid biosynthesis</keyword>
<accession>X1UFT7</accession>